<evidence type="ECO:0000313" key="1">
    <source>
        <dbReference type="EMBL" id="CAF0746111.1"/>
    </source>
</evidence>
<comment type="caution">
    <text evidence="1">The sequence shown here is derived from an EMBL/GenBank/DDBJ whole genome shotgun (WGS) entry which is preliminary data.</text>
</comment>
<name>A0A813NWG3_ADIRI</name>
<keyword evidence="3" id="KW-1185">Reference proteome</keyword>
<evidence type="ECO:0000313" key="4">
    <source>
        <dbReference type="Proteomes" id="UP000663852"/>
    </source>
</evidence>
<dbReference type="Proteomes" id="UP000663852">
    <property type="component" value="Unassembled WGS sequence"/>
</dbReference>
<dbReference type="EMBL" id="CAJNOR010000965">
    <property type="protein sequence ID" value="CAF1046902.1"/>
    <property type="molecule type" value="Genomic_DNA"/>
</dbReference>
<reference evidence="1" key="1">
    <citation type="submission" date="2021-02" db="EMBL/GenBank/DDBJ databases">
        <authorList>
            <person name="Nowell W R."/>
        </authorList>
    </citation>
    <scope>NUCLEOTIDE SEQUENCE</scope>
</reference>
<dbReference type="EMBL" id="CAJNOJ010000004">
    <property type="protein sequence ID" value="CAF0746111.1"/>
    <property type="molecule type" value="Genomic_DNA"/>
</dbReference>
<evidence type="ECO:0000313" key="2">
    <source>
        <dbReference type="EMBL" id="CAF1046902.1"/>
    </source>
</evidence>
<organism evidence="1 4">
    <name type="scientific">Adineta ricciae</name>
    <name type="common">Rotifer</name>
    <dbReference type="NCBI Taxonomy" id="249248"/>
    <lineage>
        <taxon>Eukaryota</taxon>
        <taxon>Metazoa</taxon>
        <taxon>Spiralia</taxon>
        <taxon>Gnathifera</taxon>
        <taxon>Rotifera</taxon>
        <taxon>Eurotatoria</taxon>
        <taxon>Bdelloidea</taxon>
        <taxon>Adinetida</taxon>
        <taxon>Adinetidae</taxon>
        <taxon>Adineta</taxon>
    </lineage>
</organism>
<proteinExistence type="predicted"/>
<dbReference type="Proteomes" id="UP000663828">
    <property type="component" value="Unassembled WGS sequence"/>
</dbReference>
<gene>
    <name evidence="1" type="ORF">EDS130_LOCUS2030</name>
    <name evidence="2" type="ORF">XAT740_LOCUS15566</name>
</gene>
<dbReference type="AlphaFoldDB" id="A0A813NWG3"/>
<sequence>MSNKIHSPIDILCRELHRLDNDIDRLQMLNTLKSHLHLLQLTPYTLQFFFSIFNSENYRLQALYQLIPFIHPFITTESFPILLELFPTDQYRLHLIETLITHDSLKTNKDLLNILDNKFREHFHGKKSTPLVDHIDITSCATISKVCFLHYYPSNSLPMSNKAESSTSGVFEKAKKFVYRVFGSGNSSPSLNEHQSNKRLIDEDMNERKKFHSISTNLHFHPTRISAFTSQSYTSLQIKSPPPSPIDQPITRQSSMTFRIDESSLPIQSMMVTQIHSILDNIDSVLDKIEVQTNSLSQRSTYNENYSMIFSSNSSDQDVNILDQSVQQTSTDQITQTTLNIVEHYVNINNGSGDTPSAFIDLMDIIDSTDDQLNSSIDNE</sequence>
<dbReference type="OrthoDB" id="10013964at2759"/>
<accession>A0A813NWG3</accession>
<protein>
    <submittedName>
        <fullName evidence="1">Uncharacterized protein</fullName>
    </submittedName>
</protein>
<evidence type="ECO:0000313" key="3">
    <source>
        <dbReference type="Proteomes" id="UP000663828"/>
    </source>
</evidence>